<reference evidence="6 7" key="1">
    <citation type="submission" date="2020-05" db="EMBL/GenBank/DDBJ databases">
        <title>Identification and distribution of gene clusters putatively required for synthesis of sphingolipid metabolism inhibitors in phylogenetically diverse species of the filamentous fungus Fusarium.</title>
        <authorList>
            <person name="Kim H.-S."/>
            <person name="Busman M."/>
            <person name="Brown D.W."/>
            <person name="Divon H."/>
            <person name="Uhlig S."/>
            <person name="Proctor R.H."/>
        </authorList>
    </citation>
    <scope>NUCLEOTIDE SEQUENCE [LARGE SCALE GENOMIC DNA]</scope>
    <source>
        <strain evidence="6 7">NRRL 13617</strain>
    </source>
</reference>
<dbReference type="PANTHER" id="PTHR15371">
    <property type="entry name" value="TIM23"/>
    <property type="match status" value="1"/>
</dbReference>
<name>A0A8H5J5Z0_9HYPO</name>
<dbReference type="GO" id="GO:0030150">
    <property type="term" value="P:protein import into mitochondrial matrix"/>
    <property type="evidence" value="ECO:0007669"/>
    <property type="project" value="TreeGrafter"/>
</dbReference>
<evidence type="ECO:0000313" key="7">
    <source>
        <dbReference type="Proteomes" id="UP000582016"/>
    </source>
</evidence>
<evidence type="ECO:0000256" key="2">
    <source>
        <dbReference type="ARBA" id="ARBA00022692"/>
    </source>
</evidence>
<feature type="region of interest" description="Disordered" evidence="5">
    <location>
        <begin position="736"/>
        <end position="757"/>
    </location>
</feature>
<comment type="subcellular location">
    <subcellularLocation>
        <location evidence="1">Membrane</location>
        <topology evidence="1">Multi-pass membrane protein</topology>
    </subcellularLocation>
</comment>
<gene>
    <name evidence="6" type="ORF">FPHYL_9782</name>
</gene>
<protein>
    <submittedName>
        <fullName evidence="6">TIM23 translocase</fullName>
    </submittedName>
</protein>
<feature type="region of interest" description="Disordered" evidence="5">
    <location>
        <begin position="1"/>
        <end position="42"/>
    </location>
</feature>
<evidence type="ECO:0000256" key="1">
    <source>
        <dbReference type="ARBA" id="ARBA00004141"/>
    </source>
</evidence>
<keyword evidence="4" id="KW-0472">Membrane</keyword>
<feature type="region of interest" description="Disordered" evidence="5">
    <location>
        <begin position="241"/>
        <end position="264"/>
    </location>
</feature>
<dbReference type="InterPro" id="IPR045238">
    <property type="entry name" value="Tim23-like"/>
</dbReference>
<dbReference type="OrthoDB" id="5028020at2759"/>
<dbReference type="GO" id="GO:0008320">
    <property type="term" value="F:protein transmembrane transporter activity"/>
    <property type="evidence" value="ECO:0007669"/>
    <property type="project" value="TreeGrafter"/>
</dbReference>
<feature type="compositionally biased region" description="Basic and acidic residues" evidence="5">
    <location>
        <begin position="247"/>
        <end position="264"/>
    </location>
</feature>
<dbReference type="GO" id="GO:0005744">
    <property type="term" value="C:TIM23 mitochondrial import inner membrane translocase complex"/>
    <property type="evidence" value="ECO:0007669"/>
    <property type="project" value="TreeGrafter"/>
</dbReference>
<keyword evidence="7" id="KW-1185">Reference proteome</keyword>
<accession>A0A8H5J5Z0</accession>
<feature type="region of interest" description="Disordered" evidence="5">
    <location>
        <begin position="315"/>
        <end position="361"/>
    </location>
</feature>
<organism evidence="6 7">
    <name type="scientific">Fusarium phyllophilum</name>
    <dbReference type="NCBI Taxonomy" id="47803"/>
    <lineage>
        <taxon>Eukaryota</taxon>
        <taxon>Fungi</taxon>
        <taxon>Dikarya</taxon>
        <taxon>Ascomycota</taxon>
        <taxon>Pezizomycotina</taxon>
        <taxon>Sordariomycetes</taxon>
        <taxon>Hypocreomycetidae</taxon>
        <taxon>Hypocreales</taxon>
        <taxon>Nectriaceae</taxon>
        <taxon>Fusarium</taxon>
        <taxon>Fusarium fujikuroi species complex</taxon>
    </lineage>
</organism>
<keyword evidence="3" id="KW-1133">Transmembrane helix</keyword>
<evidence type="ECO:0000313" key="6">
    <source>
        <dbReference type="EMBL" id="KAF5549032.1"/>
    </source>
</evidence>
<keyword evidence="2" id="KW-0812">Transmembrane</keyword>
<dbReference type="EMBL" id="JAAOAQ010000410">
    <property type="protein sequence ID" value="KAF5549032.1"/>
    <property type="molecule type" value="Genomic_DNA"/>
</dbReference>
<sequence length="757" mass="84544">MSSLWNAFTSGNKPAHQQQQSQSQPHQQPTTQEPAHYAYDPTEGQGVESFLQSSAFADPSQLHPLAGLNRDTLEYISLEDSALSELPGGQSVLPSRGFTDDLCYGTGITYLAGLGIGGAWGLQEGLRRSAGQPPKLRLNAVLNSVTRRGPFLGNSLGVVAIIYNCINSLIGSVRGKHDAGNTVLAGALSGMLFKSTRGLRPMAISGGIVASVAGAWAIVRRSFFPIPEPVPAVSDELTLGRATPTKKMNEERRGELEDEVREEKGSPVVYDMGETRSLVAYGFKVLHTTLNMESHDFGNGQGALQIYLDAIEEHTRDDRPSSALAGDPSSATDNSQGNRNAASSSKAPKQPRKARTPKQGIADASLKEFKEIMIQYRLDHWRARAQIVHVKGQTNLTALWSPQWAGFKVADSGMNMFDGFDRTWFVPFDITTPLPAQKREIAEDLQKRRLELEAAYRTKVDRDKAFLTKLQHLVEEEVKETCQTLWEPNAYDPDREPARWDDVRARFQLSHLVTMIAQTRLAVGKEQLPGYYQVKVLDLGVDGKITYQSVNLPSDVSIEGMLSRMKVRFPPDGEQSQHTINVFIHRLEIVWQRGGEAQRKKAQGLFRQLHELVLAEKPESERYSWVFKLRINSNFCIPAGRLPDRLRTWTKLNETTYQELLEGVRAKKHPVFIRKVRLRRWWPEVDDLMNQAEVFFGGAGLASFQLDIVDELLASRTQEEVQRAAKTKQALDRAKLATMETLESPSKNNNDDEFGPL</sequence>
<evidence type="ECO:0000256" key="3">
    <source>
        <dbReference type="ARBA" id="ARBA00022989"/>
    </source>
</evidence>
<feature type="compositionally biased region" description="Polar residues" evidence="5">
    <location>
        <begin position="1"/>
        <end position="12"/>
    </location>
</feature>
<dbReference type="Pfam" id="PF02466">
    <property type="entry name" value="Tim17"/>
    <property type="match status" value="1"/>
</dbReference>
<dbReference type="AlphaFoldDB" id="A0A8H5J5Z0"/>
<dbReference type="Proteomes" id="UP000582016">
    <property type="component" value="Unassembled WGS sequence"/>
</dbReference>
<proteinExistence type="predicted"/>
<dbReference type="PANTHER" id="PTHR15371:SF0">
    <property type="entry name" value="SD19278P"/>
    <property type="match status" value="1"/>
</dbReference>
<evidence type="ECO:0000256" key="5">
    <source>
        <dbReference type="SAM" id="MobiDB-lite"/>
    </source>
</evidence>
<evidence type="ECO:0000256" key="4">
    <source>
        <dbReference type="ARBA" id="ARBA00023136"/>
    </source>
</evidence>
<comment type="caution">
    <text evidence="6">The sequence shown here is derived from an EMBL/GenBank/DDBJ whole genome shotgun (WGS) entry which is preliminary data.</text>
</comment>
<feature type="compositionally biased region" description="Polar residues" evidence="5">
    <location>
        <begin position="329"/>
        <end position="347"/>
    </location>
</feature>
<feature type="compositionally biased region" description="Low complexity" evidence="5">
    <location>
        <begin position="16"/>
        <end position="32"/>
    </location>
</feature>